<dbReference type="Pfam" id="PF06821">
    <property type="entry name" value="Ser_hydrolase"/>
    <property type="match status" value="1"/>
</dbReference>
<dbReference type="EMBL" id="MFVU01000031">
    <property type="protein sequence ID" value="OGJ01226.1"/>
    <property type="molecule type" value="Genomic_DNA"/>
</dbReference>
<dbReference type="GO" id="GO:0016787">
    <property type="term" value="F:hydrolase activity"/>
    <property type="evidence" value="ECO:0007669"/>
    <property type="project" value="InterPro"/>
</dbReference>
<proteinExistence type="predicted"/>
<name>A0A1F6Y4F5_9BACT</name>
<dbReference type="InterPro" id="IPR010662">
    <property type="entry name" value="RBBP9/YdeN"/>
</dbReference>
<evidence type="ECO:0000313" key="4">
    <source>
        <dbReference type="EMBL" id="OGJ01226.1"/>
    </source>
</evidence>
<feature type="transmembrane region" description="Helical" evidence="3">
    <location>
        <begin position="83"/>
        <end position="102"/>
    </location>
</feature>
<organism evidence="4 5">
    <name type="scientific">Candidatus Nomurabacteria bacterium RIFCSPLOWO2_12_FULL_44_11</name>
    <dbReference type="NCBI Taxonomy" id="1801796"/>
    <lineage>
        <taxon>Bacteria</taxon>
        <taxon>Candidatus Nomuraibacteriota</taxon>
    </lineage>
</organism>
<dbReference type="PANTHER" id="PTHR15394">
    <property type="entry name" value="SERINE HYDROLASE RBBP9"/>
    <property type="match status" value="1"/>
</dbReference>
<evidence type="ECO:0000313" key="5">
    <source>
        <dbReference type="Proteomes" id="UP000178645"/>
    </source>
</evidence>
<dbReference type="InterPro" id="IPR029058">
    <property type="entry name" value="AB_hydrolase_fold"/>
</dbReference>
<evidence type="ECO:0000256" key="2">
    <source>
        <dbReference type="SAM" id="MobiDB-lite"/>
    </source>
</evidence>
<dbReference type="AlphaFoldDB" id="A0A1F6Y4F5"/>
<keyword evidence="3" id="KW-0812">Transmembrane</keyword>
<comment type="caution">
    <text evidence="4">The sequence shown here is derived from an EMBL/GenBank/DDBJ whole genome shotgun (WGS) entry which is preliminary data.</text>
</comment>
<gene>
    <name evidence="4" type="ORF">A3G53_03710</name>
</gene>
<keyword evidence="1" id="KW-0175">Coiled coil</keyword>
<feature type="region of interest" description="Disordered" evidence="2">
    <location>
        <begin position="1"/>
        <end position="61"/>
    </location>
</feature>
<feature type="coiled-coil region" evidence="1">
    <location>
        <begin position="121"/>
        <end position="190"/>
    </location>
</feature>
<evidence type="ECO:0000256" key="3">
    <source>
        <dbReference type="SAM" id="Phobius"/>
    </source>
</evidence>
<keyword evidence="3" id="KW-1133">Transmembrane helix</keyword>
<dbReference type="Gene3D" id="3.40.50.1820">
    <property type="entry name" value="alpha/beta hydrolase"/>
    <property type="match status" value="1"/>
</dbReference>
<sequence>MNPDGTSSSSVAPAPSPADTTPAPAPATSTAQAAPTPATPRVTTPAPTPTPTPISTTSAPLPIITQIEDTTDIPAIPPESTNYIPIVGGLVALAFLTAAIILRSTKKSKEKKEDKKDDSKCLNFKKLMEEKLEEIRDLKSQMRDKVKGKGEELIKKSVAGTAAGSLLLKLEGANKEYERLKDLHEKCLATLNLKSVHNIFIFHGTQGYPEENWFPWLKGELEKRGQKVFVPQFPSPPGAPAKIKEWFEVLGEYGEYFNEDTIVVAHSLGGMFLLRILEKSEYPIHAGIFVGTPIGKQPIANYERDSSFTPFNFDWNKIKNNAKHFVVFHSDNDPHVGLDNGKELAKNLGVELSFIPKAGHFNTKSGYTKFEKLLEKLESIL</sequence>
<dbReference type="SUPFAM" id="SSF53474">
    <property type="entry name" value="alpha/beta-Hydrolases"/>
    <property type="match status" value="1"/>
</dbReference>
<dbReference type="Proteomes" id="UP000178645">
    <property type="component" value="Unassembled WGS sequence"/>
</dbReference>
<evidence type="ECO:0000256" key="1">
    <source>
        <dbReference type="SAM" id="Coils"/>
    </source>
</evidence>
<keyword evidence="3" id="KW-0472">Membrane</keyword>
<dbReference type="PANTHER" id="PTHR15394:SF3">
    <property type="entry name" value="SERINE HYDROLASE RBBP9"/>
    <property type="match status" value="1"/>
</dbReference>
<accession>A0A1F6Y4F5</accession>
<reference evidence="4 5" key="1">
    <citation type="journal article" date="2016" name="Nat. Commun.">
        <title>Thousands of microbial genomes shed light on interconnected biogeochemical processes in an aquifer system.</title>
        <authorList>
            <person name="Anantharaman K."/>
            <person name="Brown C.T."/>
            <person name="Hug L.A."/>
            <person name="Sharon I."/>
            <person name="Castelle C.J."/>
            <person name="Probst A.J."/>
            <person name="Thomas B.C."/>
            <person name="Singh A."/>
            <person name="Wilkins M.J."/>
            <person name="Karaoz U."/>
            <person name="Brodie E.L."/>
            <person name="Williams K.H."/>
            <person name="Hubbard S.S."/>
            <person name="Banfield J.F."/>
        </authorList>
    </citation>
    <scope>NUCLEOTIDE SEQUENCE [LARGE SCALE GENOMIC DNA]</scope>
</reference>
<feature type="compositionally biased region" description="Low complexity" evidence="2">
    <location>
        <begin position="1"/>
        <end position="45"/>
    </location>
</feature>
<protein>
    <submittedName>
        <fullName evidence="4">Uncharacterized protein</fullName>
    </submittedName>
</protein>